<keyword evidence="9" id="KW-1185">Reference proteome</keyword>
<evidence type="ECO:0000256" key="6">
    <source>
        <dbReference type="ARBA" id="ARBA00022694"/>
    </source>
</evidence>
<keyword evidence="5 7" id="KW-0949">S-adenosyl-L-methionine</keyword>
<evidence type="ECO:0000256" key="7">
    <source>
        <dbReference type="HAMAP-Rule" id="MF_01057"/>
    </source>
</evidence>
<dbReference type="NCBIfam" id="NF001080">
    <property type="entry name" value="PRK00121.2-2"/>
    <property type="match status" value="1"/>
</dbReference>
<evidence type="ECO:0000313" key="8">
    <source>
        <dbReference type="EMBL" id="QHI71873.1"/>
    </source>
</evidence>
<feature type="binding site" evidence="7">
    <location>
        <position position="154"/>
    </location>
    <ligand>
        <name>substrate</name>
    </ligand>
</feature>
<evidence type="ECO:0000256" key="5">
    <source>
        <dbReference type="ARBA" id="ARBA00022691"/>
    </source>
</evidence>
<reference evidence="8 9" key="1">
    <citation type="submission" date="2020-01" db="EMBL/GenBank/DDBJ databases">
        <title>Genomic analysis of Aminipila sp. CBA3637.</title>
        <authorList>
            <person name="Kim Y.B."/>
            <person name="Roh S.W."/>
        </authorList>
    </citation>
    <scope>NUCLEOTIDE SEQUENCE [LARGE SCALE GENOMIC DNA]</scope>
    <source>
        <strain evidence="8 9">CBA3637</strain>
    </source>
</reference>
<dbReference type="AlphaFoldDB" id="A0A6P1MFC7"/>
<dbReference type="EC" id="2.1.1.33" evidence="7"/>
<dbReference type="Pfam" id="PF02390">
    <property type="entry name" value="Methyltransf_4"/>
    <property type="match status" value="1"/>
</dbReference>
<keyword evidence="6 7" id="KW-0819">tRNA processing</keyword>
<dbReference type="PANTHER" id="PTHR23417">
    <property type="entry name" value="3-DEOXY-D-MANNO-OCTULOSONIC-ACID TRANSFERASE/TRNA GUANINE-N 7 - -METHYLTRANSFERASE"/>
    <property type="match status" value="1"/>
</dbReference>
<dbReference type="Gene3D" id="3.40.50.150">
    <property type="entry name" value="Vaccinia Virus protein VP39"/>
    <property type="match status" value="1"/>
</dbReference>
<dbReference type="InterPro" id="IPR029063">
    <property type="entry name" value="SAM-dependent_MTases_sf"/>
</dbReference>
<evidence type="ECO:0000256" key="2">
    <source>
        <dbReference type="ARBA" id="ARBA00003015"/>
    </source>
</evidence>
<evidence type="ECO:0000256" key="4">
    <source>
        <dbReference type="ARBA" id="ARBA00022679"/>
    </source>
</evidence>
<dbReference type="SUPFAM" id="SSF53335">
    <property type="entry name" value="S-adenosyl-L-methionine-dependent methyltransferases"/>
    <property type="match status" value="1"/>
</dbReference>
<dbReference type="PANTHER" id="PTHR23417:SF14">
    <property type="entry name" value="PENTACOTRIPEPTIDE-REPEAT REGION OF PRORP DOMAIN-CONTAINING PROTEIN"/>
    <property type="match status" value="1"/>
</dbReference>
<evidence type="ECO:0000313" key="9">
    <source>
        <dbReference type="Proteomes" id="UP000463883"/>
    </source>
</evidence>
<comment type="similarity">
    <text evidence="7">Belongs to the class I-like SAM-binding methyltransferase superfamily. TrmB family.</text>
</comment>
<dbReference type="UniPathway" id="UPA00989"/>
<comment type="catalytic activity">
    <reaction evidence="1 7">
        <text>guanosine(46) in tRNA + S-adenosyl-L-methionine = N(7)-methylguanosine(46) in tRNA + S-adenosyl-L-homocysteine</text>
        <dbReference type="Rhea" id="RHEA:42708"/>
        <dbReference type="Rhea" id="RHEA-COMP:10188"/>
        <dbReference type="Rhea" id="RHEA-COMP:10189"/>
        <dbReference type="ChEBI" id="CHEBI:57856"/>
        <dbReference type="ChEBI" id="CHEBI:59789"/>
        <dbReference type="ChEBI" id="CHEBI:74269"/>
        <dbReference type="ChEBI" id="CHEBI:74480"/>
        <dbReference type="EC" id="2.1.1.33"/>
    </reaction>
</comment>
<dbReference type="NCBIfam" id="TIGR00091">
    <property type="entry name" value="tRNA (guanosine(46)-N7)-methyltransferase TrmB"/>
    <property type="match status" value="1"/>
</dbReference>
<dbReference type="InterPro" id="IPR055361">
    <property type="entry name" value="tRNA_methyltr_TrmB_bact"/>
</dbReference>
<protein>
    <recommendedName>
        <fullName evidence="7">tRNA (guanine-N(7)-)-methyltransferase</fullName>
        <ecNumber evidence="7">2.1.1.33</ecNumber>
    </recommendedName>
    <alternativeName>
        <fullName evidence="7">tRNA (guanine(46)-N(7))-methyltransferase</fullName>
    </alternativeName>
    <alternativeName>
        <fullName evidence="7">tRNA(m7G46)-methyltransferase</fullName>
    </alternativeName>
</protein>
<keyword evidence="3 7" id="KW-0489">Methyltransferase</keyword>
<name>A0A6P1MFC7_9FIRM</name>
<dbReference type="PROSITE" id="PS51625">
    <property type="entry name" value="SAM_MT_TRMB"/>
    <property type="match status" value="1"/>
</dbReference>
<dbReference type="InterPro" id="IPR003358">
    <property type="entry name" value="tRNA_(Gua-N-7)_MeTrfase_Trmb"/>
</dbReference>
<dbReference type="RefSeq" id="WP_162361647.1">
    <property type="nucleotide sequence ID" value="NZ_CP047591.1"/>
</dbReference>
<feature type="binding site" evidence="7">
    <location>
        <begin position="192"/>
        <end position="195"/>
    </location>
    <ligand>
        <name>substrate</name>
    </ligand>
</feature>
<proteinExistence type="inferred from homology"/>
<dbReference type="KEGG" id="amic:Ami3637_05255"/>
<comment type="caution">
    <text evidence="7">Lacks conserved residue(s) required for the propagation of feature annotation.</text>
</comment>
<evidence type="ECO:0000256" key="1">
    <source>
        <dbReference type="ARBA" id="ARBA00000142"/>
    </source>
</evidence>
<dbReference type="GO" id="GO:0043527">
    <property type="term" value="C:tRNA methyltransferase complex"/>
    <property type="evidence" value="ECO:0007669"/>
    <property type="project" value="TreeGrafter"/>
</dbReference>
<feature type="binding site" evidence="7">
    <location>
        <position position="118"/>
    </location>
    <ligand>
        <name>S-adenosyl-L-methionine</name>
        <dbReference type="ChEBI" id="CHEBI:59789"/>
    </ligand>
</feature>
<dbReference type="GO" id="GO:0008176">
    <property type="term" value="F:tRNA (guanine(46)-N7)-methyltransferase activity"/>
    <property type="evidence" value="ECO:0007669"/>
    <property type="project" value="UniProtKB-UniRule"/>
</dbReference>
<comment type="pathway">
    <text evidence="7">tRNA modification; N(7)-methylguanine-tRNA biosynthesis.</text>
</comment>
<dbReference type="CDD" id="cd02440">
    <property type="entry name" value="AdoMet_MTases"/>
    <property type="match status" value="1"/>
</dbReference>
<sequence>MRQRKVKNVGERLATFAEYSVADGKKMKGSWKGLFHNENDIYVELGCGKGQFSIKQAEIHPDRNYIAVEGQDTVILRALEKAAAVQLPNIKFLKAFIRDVTEYFDEDELAGIYLNFSDPWPKERHAKRRLTHTRFLKEYEKVIRNSGIVEFKTDNDALFEFSIGEIKANGFEILEYSRDLHNSAFPSKEVTTEYEDKFTGFNKCINYVKFVV</sequence>
<dbReference type="Proteomes" id="UP000463883">
    <property type="component" value="Chromosome"/>
</dbReference>
<feature type="binding site" evidence="7">
    <location>
        <position position="69"/>
    </location>
    <ligand>
        <name>S-adenosyl-L-methionine</name>
        <dbReference type="ChEBI" id="CHEBI:59789"/>
    </ligand>
</feature>
<feature type="binding site" evidence="7">
    <location>
        <position position="122"/>
    </location>
    <ligand>
        <name>substrate</name>
    </ligand>
</feature>
<evidence type="ECO:0000256" key="3">
    <source>
        <dbReference type="ARBA" id="ARBA00022603"/>
    </source>
</evidence>
<feature type="binding site" evidence="7">
    <location>
        <position position="44"/>
    </location>
    <ligand>
        <name>S-adenosyl-L-methionine</name>
        <dbReference type="ChEBI" id="CHEBI:59789"/>
    </ligand>
</feature>
<gene>
    <name evidence="7 8" type="primary">trmB</name>
    <name evidence="8" type="ORF">Ami3637_05255</name>
</gene>
<dbReference type="EMBL" id="CP047591">
    <property type="protein sequence ID" value="QHI71873.1"/>
    <property type="molecule type" value="Genomic_DNA"/>
</dbReference>
<keyword evidence="4 7" id="KW-0808">Transferase</keyword>
<organism evidence="8 9">
    <name type="scientific">Aminipila terrae</name>
    <dbReference type="NCBI Taxonomy" id="2697030"/>
    <lineage>
        <taxon>Bacteria</taxon>
        <taxon>Bacillati</taxon>
        <taxon>Bacillota</taxon>
        <taxon>Clostridia</taxon>
        <taxon>Peptostreptococcales</taxon>
        <taxon>Anaerovoracaceae</taxon>
        <taxon>Aminipila</taxon>
    </lineage>
</organism>
<dbReference type="HAMAP" id="MF_01057">
    <property type="entry name" value="tRNA_methyltr_TrmB"/>
    <property type="match status" value="1"/>
</dbReference>
<accession>A0A6P1MFC7</accession>
<comment type="function">
    <text evidence="2 7">Catalyzes the formation of N(7)-methylguanine at position 46 (m7G46) in tRNA.</text>
</comment>